<name>A0A0A5I1A4_PHOS4</name>
<reference evidence="2 3" key="1">
    <citation type="submission" date="2014-10" db="EMBL/GenBank/DDBJ databases">
        <title>Genome sequencing of Vibrio sinaloensis T08.</title>
        <authorList>
            <person name="Chan K.-G."/>
            <person name="Mohamad N.I."/>
        </authorList>
    </citation>
    <scope>NUCLEOTIDE SEQUENCE [LARGE SCALE GENOMIC DNA]</scope>
    <source>
        <strain evidence="2 3">T08</strain>
    </source>
</reference>
<comment type="caution">
    <text evidence="2">The sequence shown here is derived from an EMBL/GenBank/DDBJ whole genome shotgun (WGS) entry which is preliminary data.</text>
</comment>
<gene>
    <name evidence="2" type="ORF">NM06_05295</name>
</gene>
<dbReference type="Proteomes" id="UP000030451">
    <property type="component" value="Unassembled WGS sequence"/>
</dbReference>
<feature type="region of interest" description="Disordered" evidence="1">
    <location>
        <begin position="34"/>
        <end position="62"/>
    </location>
</feature>
<feature type="compositionally biased region" description="Low complexity" evidence="1">
    <location>
        <begin position="49"/>
        <end position="62"/>
    </location>
</feature>
<dbReference type="EMBL" id="JRWP01000004">
    <property type="protein sequence ID" value="KGY10325.1"/>
    <property type="molecule type" value="Genomic_DNA"/>
</dbReference>
<accession>A0A0A5I1A4</accession>
<evidence type="ECO:0000313" key="3">
    <source>
        <dbReference type="Proteomes" id="UP000030451"/>
    </source>
</evidence>
<proteinExistence type="predicted"/>
<dbReference type="AlphaFoldDB" id="A0A0A5I1A4"/>
<organism evidence="2 3">
    <name type="scientific">Photobacterium sp. (strain ATCC 43367)</name>
    <dbReference type="NCBI Taxonomy" id="379097"/>
    <lineage>
        <taxon>Bacteria</taxon>
        <taxon>Pseudomonadati</taxon>
        <taxon>Pseudomonadota</taxon>
        <taxon>Gammaproteobacteria</taxon>
        <taxon>Vibrionales</taxon>
        <taxon>Vibrionaceae</taxon>
        <taxon>Vibrio</taxon>
        <taxon>Vibrio oreintalis group</taxon>
    </lineage>
</organism>
<dbReference type="STRING" id="379097.SE23_05110"/>
<evidence type="ECO:0000256" key="1">
    <source>
        <dbReference type="SAM" id="MobiDB-lite"/>
    </source>
</evidence>
<sequence length="62" mass="7141">MATLTWMVKKHLIEVLKMTINKYFVFVPQAEEHNTSKNNKVVTDKEAQRQALVKQAQQQGGL</sequence>
<evidence type="ECO:0000313" key="2">
    <source>
        <dbReference type="EMBL" id="KGY10325.1"/>
    </source>
</evidence>
<protein>
    <submittedName>
        <fullName evidence="2">Uncharacterized protein</fullName>
    </submittedName>
</protein>